<comment type="caution">
    <text evidence="1">The sequence shown here is derived from an EMBL/GenBank/DDBJ whole genome shotgun (WGS) entry which is preliminary data.</text>
</comment>
<name>X1PSE6_9ZZZZ</name>
<sequence length="96" mass="11300">DANLVFVCLHENASSFFENLLKEHFESDHLENDFPNIKTSWSEKEETSELFEITKRLVIFNQTSLKKELKIFFYFCDLIIFPDNLFLGYPSLGLTV</sequence>
<reference evidence="1" key="1">
    <citation type="journal article" date="2014" name="Front. Microbiol.">
        <title>High frequency of phylogenetically diverse reductive dehalogenase-homologous genes in deep subseafloor sedimentary metagenomes.</title>
        <authorList>
            <person name="Kawai M."/>
            <person name="Futagami T."/>
            <person name="Toyoda A."/>
            <person name="Takaki Y."/>
            <person name="Nishi S."/>
            <person name="Hori S."/>
            <person name="Arai W."/>
            <person name="Tsubouchi T."/>
            <person name="Morono Y."/>
            <person name="Uchiyama I."/>
            <person name="Ito T."/>
            <person name="Fujiyama A."/>
            <person name="Inagaki F."/>
            <person name="Takami H."/>
        </authorList>
    </citation>
    <scope>NUCLEOTIDE SEQUENCE</scope>
    <source>
        <strain evidence="1">Expedition CK06-06</strain>
    </source>
</reference>
<accession>X1PSE6</accession>
<feature type="non-terminal residue" evidence="1">
    <location>
        <position position="1"/>
    </location>
</feature>
<organism evidence="1">
    <name type="scientific">marine sediment metagenome</name>
    <dbReference type="NCBI Taxonomy" id="412755"/>
    <lineage>
        <taxon>unclassified sequences</taxon>
        <taxon>metagenomes</taxon>
        <taxon>ecological metagenomes</taxon>
    </lineage>
</organism>
<protein>
    <submittedName>
        <fullName evidence="1">Uncharacterized protein</fullName>
    </submittedName>
</protein>
<evidence type="ECO:0000313" key="1">
    <source>
        <dbReference type="EMBL" id="GAI41995.1"/>
    </source>
</evidence>
<proteinExistence type="predicted"/>
<dbReference type="AlphaFoldDB" id="X1PSE6"/>
<gene>
    <name evidence="1" type="ORF">S06H3_41005</name>
</gene>
<dbReference type="EMBL" id="BARV01025216">
    <property type="protein sequence ID" value="GAI41995.1"/>
    <property type="molecule type" value="Genomic_DNA"/>
</dbReference>